<evidence type="ECO:0000313" key="1">
    <source>
        <dbReference type="EMBL" id="CAB5221193.1"/>
    </source>
</evidence>
<sequence length="599" mass="64818">MTAILLKSFANKITTNILDEFFKNLYTFDFDASANVTNSSYFFTVTNSGNNTVYNGDTVLYYTNVGGNVLTGLGNSGLYTVTSANSTGFKLANVSTGATVTVVSSAASETHHFAVQNHAYYFAASKHSPWEDENNPDTPADNLKSVYEFQREMMFGKRIDRADLAFMIRKIDWTSGVVYDYYDDTDQNLFDKDFYVLTNNSRVYKCLDNNNGSLSTVKPTGTLTTPYTTGDGYTWKYMYTLSTANNSKFSTSQFIPVDVNTSITAAAANGSIEFIQIDTAGVGYTGFATGYIQEVVSNTVFKIETSTTAVSNDYYNTSGFYISAGTGAGQLVNVLQYVVNALGHYVQTDASINTPVPDLTSQYLISPQIKFTGDGTGLKAYCNVNTSGNVYSIGAINILNRGSGYSYCVANVVANPAYGNSAILRPVLSPLGGHGYDQTTELGAAYLCISSNFSNTESGVISTKVQFRKAGIVHDPRPYVNASLSYTNTAFSGLYTMQCTVSSAPLLFSEGETIIGGTSNAHGIVAWSNSSFLELSMKHGTFTSSEVVNGSNSGAQGIVVSINTPDINKFTNEVLYYDYFEPIQRSNTTTETVKLLIAI</sequence>
<dbReference type="Gene3D" id="2.60.340.10">
    <property type="entry name" value="baseplate structural protein gp8, domain 1"/>
    <property type="match status" value="1"/>
</dbReference>
<proteinExistence type="predicted"/>
<dbReference type="InterPro" id="IPR036327">
    <property type="entry name" value="Gp8_sf"/>
</dbReference>
<accession>A0A6J7X1N2</accession>
<dbReference type="EMBL" id="LR798288">
    <property type="protein sequence ID" value="CAB5221193.1"/>
    <property type="molecule type" value="Genomic_DNA"/>
</dbReference>
<protein>
    <submittedName>
        <fullName evidence="1">Uncharacterized protein</fullName>
    </submittedName>
</protein>
<reference evidence="1" key="1">
    <citation type="submission" date="2020-05" db="EMBL/GenBank/DDBJ databases">
        <authorList>
            <person name="Chiriac C."/>
            <person name="Salcher M."/>
            <person name="Ghai R."/>
            <person name="Kavagutti S V."/>
        </authorList>
    </citation>
    <scope>NUCLEOTIDE SEQUENCE</scope>
</reference>
<name>A0A6J7X1N2_9CAUD</name>
<organism evidence="1">
    <name type="scientific">uncultured Caudovirales phage</name>
    <dbReference type="NCBI Taxonomy" id="2100421"/>
    <lineage>
        <taxon>Viruses</taxon>
        <taxon>Duplodnaviria</taxon>
        <taxon>Heunggongvirae</taxon>
        <taxon>Uroviricota</taxon>
        <taxon>Caudoviricetes</taxon>
        <taxon>Peduoviridae</taxon>
        <taxon>Maltschvirus</taxon>
        <taxon>Maltschvirus maltsch</taxon>
    </lineage>
</organism>
<gene>
    <name evidence="1" type="ORF">UFOVP247_104</name>
</gene>
<dbReference type="SUPFAM" id="SSF89433">
    <property type="entry name" value="Baseplate structural protein gp8"/>
    <property type="match status" value="1"/>
</dbReference>